<evidence type="ECO:0000256" key="2">
    <source>
        <dbReference type="ARBA" id="ARBA00022729"/>
    </source>
</evidence>
<sequence>MKKIYKIYKILYLSIILVLLLAACGPGQDQANHKADKSDSPSYHRIISLMPSNTEILYELGLGNKVVGVSTVDDYPKEVKDKKQFDAMKLNKETLLKAKPDLILAHESQKATSGEVLKSLKKSGVKVVYVKDAQSINEMYDTFNQIGTITGKEKAAKALVTETKNNIEKVKASIPKNSESQKVFMEISSQPEIYTAGKHTFFDDMLKQLKTQNTFSNLEGWQKVSKEAIIKKNPDIMISTMGISKENYKKELSQRGGFKDINAVKQSNIEAVNGDEISRPGPRIDDGLKALRDAIYKNN</sequence>
<name>A0ABZ2WDE8_9STAP</name>
<accession>A0ABZ2WDE8</accession>
<evidence type="ECO:0000256" key="1">
    <source>
        <dbReference type="ARBA" id="ARBA00008814"/>
    </source>
</evidence>
<dbReference type="CDD" id="cd01143">
    <property type="entry name" value="YvrC"/>
    <property type="match status" value="1"/>
</dbReference>
<protein>
    <submittedName>
        <fullName evidence="5">ABC transporter substrate-binding protein</fullName>
    </submittedName>
</protein>
<dbReference type="InterPro" id="IPR002491">
    <property type="entry name" value="ABC_transptr_periplasmic_BD"/>
</dbReference>
<feature type="domain" description="Fe/B12 periplasmic-binding" evidence="4">
    <location>
        <begin position="45"/>
        <end position="299"/>
    </location>
</feature>
<dbReference type="NCBIfam" id="NF038402">
    <property type="entry name" value="TroA_like"/>
    <property type="match status" value="1"/>
</dbReference>
<dbReference type="SUPFAM" id="SSF53807">
    <property type="entry name" value="Helical backbone' metal receptor"/>
    <property type="match status" value="1"/>
</dbReference>
<dbReference type="InterPro" id="IPR050902">
    <property type="entry name" value="ABC_Transporter_SBP"/>
</dbReference>
<keyword evidence="6" id="KW-1185">Reference proteome</keyword>
<dbReference type="PROSITE" id="PS51257">
    <property type="entry name" value="PROKAR_LIPOPROTEIN"/>
    <property type="match status" value="1"/>
</dbReference>
<dbReference type="PANTHER" id="PTHR30535">
    <property type="entry name" value="VITAMIN B12-BINDING PROTEIN"/>
    <property type="match status" value="1"/>
</dbReference>
<dbReference type="PROSITE" id="PS50983">
    <property type="entry name" value="FE_B12_PBP"/>
    <property type="match status" value="1"/>
</dbReference>
<dbReference type="EMBL" id="CP133006">
    <property type="protein sequence ID" value="WZG10218.1"/>
    <property type="molecule type" value="Genomic_DNA"/>
</dbReference>
<feature type="chain" id="PRO_5047236213" evidence="3">
    <location>
        <begin position="32"/>
        <end position="299"/>
    </location>
</feature>
<feature type="signal peptide" evidence="3">
    <location>
        <begin position="1"/>
        <end position="31"/>
    </location>
</feature>
<dbReference type="Pfam" id="PF01497">
    <property type="entry name" value="Peripla_BP_2"/>
    <property type="match status" value="1"/>
</dbReference>
<keyword evidence="2 3" id="KW-0732">Signal</keyword>
<comment type="similarity">
    <text evidence="1">Belongs to the bacterial solute-binding protein 8 family.</text>
</comment>
<dbReference type="Gene3D" id="3.40.50.1980">
    <property type="entry name" value="Nitrogenase molybdenum iron protein domain"/>
    <property type="match status" value="2"/>
</dbReference>
<proteinExistence type="inferred from homology"/>
<dbReference type="PANTHER" id="PTHR30535:SF34">
    <property type="entry name" value="MOLYBDATE-BINDING PROTEIN MOLA"/>
    <property type="match status" value="1"/>
</dbReference>
<gene>
    <name evidence="5" type="ORF">SHJJP9002_002202</name>
</gene>
<evidence type="ECO:0000256" key="3">
    <source>
        <dbReference type="SAM" id="SignalP"/>
    </source>
</evidence>
<dbReference type="Proteomes" id="UP001468345">
    <property type="component" value="Chromosome"/>
</dbReference>
<evidence type="ECO:0000259" key="4">
    <source>
        <dbReference type="PROSITE" id="PS50983"/>
    </source>
</evidence>
<evidence type="ECO:0000313" key="5">
    <source>
        <dbReference type="EMBL" id="WZG10218.1"/>
    </source>
</evidence>
<evidence type="ECO:0000313" key="6">
    <source>
        <dbReference type="Proteomes" id="UP001468345"/>
    </source>
</evidence>
<dbReference type="RefSeq" id="WP_341636524.1">
    <property type="nucleotide sequence ID" value="NZ_CP133006.1"/>
</dbReference>
<organism evidence="5 6">
    <name type="scientific">Staphylococcus casei</name>
    <dbReference type="NCBI Taxonomy" id="201828"/>
    <lineage>
        <taxon>Bacteria</taxon>
        <taxon>Bacillati</taxon>
        <taxon>Bacillota</taxon>
        <taxon>Bacilli</taxon>
        <taxon>Bacillales</taxon>
        <taxon>Staphylococcaceae</taxon>
        <taxon>Staphylococcus</taxon>
    </lineage>
</organism>
<dbReference type="InterPro" id="IPR054828">
    <property type="entry name" value="Vit_B12_bind_prot"/>
</dbReference>
<reference evidence="5 6" key="1">
    <citation type="journal article" date="2024" name="ISME J.">
        <title>Staphylococcus epidermidis bacteriocin A37 kills natural competitors with a unique mechanism of action.</title>
        <authorList>
            <person name="Puls J.S."/>
            <person name="Winnerling B."/>
            <person name="Power J.J."/>
            <person name="Kruger A.M."/>
            <person name="Brajtenbach D."/>
            <person name="Johnson M."/>
            <person name="Bilici K."/>
            <person name="Camus L."/>
            <person name="Fliesswasser T."/>
            <person name="Schneider T."/>
            <person name="Sahl H.G."/>
            <person name="Ghosal D."/>
            <person name="Kubitscheck U."/>
            <person name="Heilbronner S."/>
            <person name="Grein F."/>
        </authorList>
    </citation>
    <scope>NUCLEOTIDE SEQUENCE [LARGE SCALE GENOMIC DNA]</scope>
    <source>
        <strain evidence="5 6">SCK7</strain>
    </source>
</reference>